<evidence type="ECO:0000313" key="2">
    <source>
        <dbReference type="EMBL" id="ORW43006.1"/>
    </source>
</evidence>
<feature type="domain" description="STAS" evidence="1">
    <location>
        <begin position="19"/>
        <end position="123"/>
    </location>
</feature>
<dbReference type="STRING" id="767916.AWB91_10310"/>
<dbReference type="EMBL" id="LQPN01000059">
    <property type="protein sequence ID" value="ORW43006.1"/>
    <property type="molecule type" value="Genomic_DNA"/>
</dbReference>
<dbReference type="Proteomes" id="UP000193285">
    <property type="component" value="Unassembled WGS sequence"/>
</dbReference>
<dbReference type="OrthoDB" id="4750285at2"/>
<dbReference type="CDD" id="cd07043">
    <property type="entry name" value="STAS_anti-anti-sigma_factors"/>
    <property type="match status" value="1"/>
</dbReference>
<name>A0A1X2A703_9MYCO</name>
<dbReference type="InterPro" id="IPR002645">
    <property type="entry name" value="STAS_dom"/>
</dbReference>
<gene>
    <name evidence="2" type="ORF">AWB90_17715</name>
</gene>
<dbReference type="SUPFAM" id="SSF52091">
    <property type="entry name" value="SpoIIaa-like"/>
    <property type="match status" value="1"/>
</dbReference>
<dbReference type="RefSeq" id="WP_085245478.1">
    <property type="nucleotide sequence ID" value="NZ_LQPN01000059.1"/>
</dbReference>
<dbReference type="Gene3D" id="3.30.750.24">
    <property type="entry name" value="STAS domain"/>
    <property type="match status" value="1"/>
</dbReference>
<dbReference type="PROSITE" id="PS50801">
    <property type="entry name" value="STAS"/>
    <property type="match status" value="1"/>
</dbReference>
<sequence>MADFNGARLYVFARSLGTVLRVDGEIDASNADDVAHAVRQFARLKSPLVLDLSHLEFLGTDGFRALLVLNHEIQRSRVHCSVVAGAALRPLLRIVRDHGLPVVGSVAEALQLIEDIVRARRELLSGAVRYRRPLPDRARLTAIPS</sequence>
<dbReference type="AlphaFoldDB" id="A0A1X2A703"/>
<evidence type="ECO:0000259" key="1">
    <source>
        <dbReference type="PROSITE" id="PS50801"/>
    </source>
</evidence>
<dbReference type="Pfam" id="PF01740">
    <property type="entry name" value="STAS"/>
    <property type="match status" value="1"/>
</dbReference>
<accession>A0A1X2A703</accession>
<reference evidence="2 3" key="1">
    <citation type="journal article" date="2015" name="Emerg. Microbes Infect.">
        <title>Characterization of 17 strains belonging to the Mycobacterium simiae complex and description of Mycobacterium paraense sp. nov.</title>
        <authorList>
            <person name="Fusco da Costa A.R."/>
            <person name="Fedrizzi T."/>
            <person name="Lopes M.L."/>
            <person name="Pecorari M."/>
            <person name="Oliveira da Costa W.L."/>
            <person name="Giacobazzi E."/>
            <person name="da Costa Bahia J.R."/>
            <person name="De Sanctis V."/>
            <person name="Batista Lima K.V."/>
            <person name="Bertorelli R."/>
            <person name="Grottola A."/>
            <person name="Fabio A."/>
            <person name="Mariottini A."/>
            <person name="Ferretti P."/>
            <person name="Di Leva F."/>
            <person name="Fregni Serpini G."/>
            <person name="Tagliazucchi S."/>
            <person name="Rumpianesi F."/>
            <person name="Jousson O."/>
            <person name="Segata N."/>
            <person name="Tortoli E."/>
        </authorList>
    </citation>
    <scope>NUCLEOTIDE SEQUENCE [LARGE SCALE GENOMIC DNA]</scope>
    <source>
        <strain evidence="2 3">IEC33</strain>
    </source>
</reference>
<dbReference type="InterPro" id="IPR036513">
    <property type="entry name" value="STAS_dom_sf"/>
</dbReference>
<proteinExistence type="predicted"/>
<organism evidence="2 3">
    <name type="scientific">Mycobacterium paraense</name>
    <dbReference type="NCBI Taxonomy" id="767916"/>
    <lineage>
        <taxon>Bacteria</taxon>
        <taxon>Bacillati</taxon>
        <taxon>Actinomycetota</taxon>
        <taxon>Actinomycetes</taxon>
        <taxon>Mycobacteriales</taxon>
        <taxon>Mycobacteriaceae</taxon>
        <taxon>Mycobacterium</taxon>
        <taxon>Mycobacterium simiae complex</taxon>
    </lineage>
</organism>
<comment type="caution">
    <text evidence="2">The sequence shown here is derived from an EMBL/GenBank/DDBJ whole genome shotgun (WGS) entry which is preliminary data.</text>
</comment>
<protein>
    <submittedName>
        <fullName evidence="2">Sulfate transporter</fullName>
    </submittedName>
</protein>
<evidence type="ECO:0000313" key="3">
    <source>
        <dbReference type="Proteomes" id="UP000193285"/>
    </source>
</evidence>